<dbReference type="AlphaFoldDB" id="A0AA38S9A2"/>
<dbReference type="EMBL" id="JANBVN010000034">
    <property type="protein sequence ID" value="KAJ9160555.1"/>
    <property type="molecule type" value="Genomic_DNA"/>
</dbReference>
<gene>
    <name evidence="8" type="ORF">NKR19_g3163</name>
</gene>
<sequence>MAADRAPSSSSSSAKRKRHGETTSYDIAFPSKKQARTPSKKRNPDEEKRLRRYRAKAPQSFGEVYSRATSQRFFVLSRSRTGRGDEQEETVELAGTTGNIYTVTIARQPHCDCPHAKAGNQCKHVLYVMARVLRARYEHVYQLALLGSELREIFDSAGPVPTDGAEQQEEADKNRKPIEGECPICYEALEAGEALVYCRAGCGQNMHRACLEMWAATKRAQGAASKVTCPYCRQQWEGDQDMVKKIETTGKVGAEGYRNVADQLGITTERDTSTYSRWWSGHRSGGYYGRW</sequence>
<dbReference type="InterPro" id="IPR039903">
    <property type="entry name" value="Zswim2"/>
</dbReference>
<keyword evidence="3" id="KW-0862">Zinc</keyword>
<dbReference type="PROSITE" id="PS50966">
    <property type="entry name" value="ZF_SWIM"/>
    <property type="match status" value="1"/>
</dbReference>
<name>A0AA38S9A2_9PEZI</name>
<evidence type="ECO:0000259" key="6">
    <source>
        <dbReference type="PROSITE" id="PS50089"/>
    </source>
</evidence>
<dbReference type="PANTHER" id="PTHR21540:SF0">
    <property type="entry name" value="PHD FAMILY PROTEIN"/>
    <property type="match status" value="1"/>
</dbReference>
<dbReference type="InterPro" id="IPR011016">
    <property type="entry name" value="Znf_RING-CH"/>
</dbReference>
<keyword evidence="2 4" id="KW-0863">Zinc-finger</keyword>
<protein>
    <submittedName>
        <fullName evidence="8">SWIM zinc finger protein</fullName>
    </submittedName>
</protein>
<dbReference type="Proteomes" id="UP001174691">
    <property type="component" value="Unassembled WGS sequence"/>
</dbReference>
<evidence type="ECO:0000256" key="1">
    <source>
        <dbReference type="ARBA" id="ARBA00022723"/>
    </source>
</evidence>
<dbReference type="Gene3D" id="3.30.40.10">
    <property type="entry name" value="Zinc/RING finger domain, C3HC4 (zinc finger)"/>
    <property type="match status" value="1"/>
</dbReference>
<organism evidence="8 9">
    <name type="scientific">Coniochaeta hoffmannii</name>
    <dbReference type="NCBI Taxonomy" id="91930"/>
    <lineage>
        <taxon>Eukaryota</taxon>
        <taxon>Fungi</taxon>
        <taxon>Dikarya</taxon>
        <taxon>Ascomycota</taxon>
        <taxon>Pezizomycotina</taxon>
        <taxon>Sordariomycetes</taxon>
        <taxon>Sordariomycetidae</taxon>
        <taxon>Coniochaetales</taxon>
        <taxon>Coniochaetaceae</taxon>
        <taxon>Coniochaeta</taxon>
    </lineage>
</organism>
<dbReference type="GO" id="GO:0061630">
    <property type="term" value="F:ubiquitin protein ligase activity"/>
    <property type="evidence" value="ECO:0007669"/>
    <property type="project" value="InterPro"/>
</dbReference>
<dbReference type="InterPro" id="IPR007527">
    <property type="entry name" value="Znf_SWIM"/>
</dbReference>
<dbReference type="SMART" id="SM00744">
    <property type="entry name" value="RINGv"/>
    <property type="match status" value="1"/>
</dbReference>
<keyword evidence="1" id="KW-0479">Metal-binding</keyword>
<evidence type="ECO:0000256" key="4">
    <source>
        <dbReference type="PROSITE-ProRule" id="PRU00175"/>
    </source>
</evidence>
<dbReference type="InterPro" id="IPR013083">
    <property type="entry name" value="Znf_RING/FYVE/PHD"/>
</dbReference>
<keyword evidence="9" id="KW-1185">Reference proteome</keyword>
<dbReference type="Pfam" id="PF13639">
    <property type="entry name" value="zf-RING_2"/>
    <property type="match status" value="1"/>
</dbReference>
<evidence type="ECO:0000259" key="7">
    <source>
        <dbReference type="PROSITE" id="PS50966"/>
    </source>
</evidence>
<reference evidence="8" key="1">
    <citation type="submission" date="2022-07" db="EMBL/GenBank/DDBJ databases">
        <title>Fungi with potential for degradation of polypropylene.</title>
        <authorList>
            <person name="Gostincar C."/>
        </authorList>
    </citation>
    <scope>NUCLEOTIDE SEQUENCE</scope>
    <source>
        <strain evidence="8">EXF-13287</strain>
    </source>
</reference>
<dbReference type="InterPro" id="IPR001841">
    <property type="entry name" value="Znf_RING"/>
</dbReference>
<dbReference type="PANTHER" id="PTHR21540">
    <property type="entry name" value="RING FINGER AND SWIM DOMAIN-CONTAINING PROTEIN 2"/>
    <property type="match status" value="1"/>
</dbReference>
<accession>A0AA38S9A2</accession>
<evidence type="ECO:0000313" key="9">
    <source>
        <dbReference type="Proteomes" id="UP001174691"/>
    </source>
</evidence>
<dbReference type="CDD" id="cd16494">
    <property type="entry name" value="RING-CH-C4HC3_ZSWM2"/>
    <property type="match status" value="1"/>
</dbReference>
<feature type="domain" description="RING-type" evidence="6">
    <location>
        <begin position="182"/>
        <end position="233"/>
    </location>
</feature>
<dbReference type="SUPFAM" id="SSF57850">
    <property type="entry name" value="RING/U-box"/>
    <property type="match status" value="1"/>
</dbReference>
<dbReference type="GO" id="GO:0008270">
    <property type="term" value="F:zinc ion binding"/>
    <property type="evidence" value="ECO:0007669"/>
    <property type="project" value="UniProtKB-KW"/>
</dbReference>
<evidence type="ECO:0000256" key="5">
    <source>
        <dbReference type="SAM" id="MobiDB-lite"/>
    </source>
</evidence>
<evidence type="ECO:0000256" key="3">
    <source>
        <dbReference type="ARBA" id="ARBA00022833"/>
    </source>
</evidence>
<comment type="caution">
    <text evidence="8">The sequence shown here is derived from an EMBL/GenBank/DDBJ whole genome shotgun (WGS) entry which is preliminary data.</text>
</comment>
<dbReference type="PROSITE" id="PS50089">
    <property type="entry name" value="ZF_RING_2"/>
    <property type="match status" value="1"/>
</dbReference>
<proteinExistence type="predicted"/>
<feature type="region of interest" description="Disordered" evidence="5">
    <location>
        <begin position="1"/>
        <end position="50"/>
    </location>
</feature>
<evidence type="ECO:0000313" key="8">
    <source>
        <dbReference type="EMBL" id="KAJ9160555.1"/>
    </source>
</evidence>
<feature type="domain" description="SWIM-type" evidence="7">
    <location>
        <begin position="101"/>
        <end position="133"/>
    </location>
</feature>
<evidence type="ECO:0000256" key="2">
    <source>
        <dbReference type="ARBA" id="ARBA00022771"/>
    </source>
</evidence>